<dbReference type="InterPro" id="IPR050123">
    <property type="entry name" value="Prok_molybdopt-oxidoreductase"/>
</dbReference>
<comment type="caution">
    <text evidence="13">The sequence shown here is derived from an EMBL/GenBank/DDBJ whole genome shotgun (WGS) entry which is preliminary data.</text>
</comment>
<keyword evidence="7" id="KW-0732">Signal</keyword>
<evidence type="ECO:0000256" key="1">
    <source>
        <dbReference type="ARBA" id="ARBA00001942"/>
    </source>
</evidence>
<feature type="domain" description="4Fe-4S Mo/W bis-MGD-type" evidence="12">
    <location>
        <begin position="55"/>
        <end position="112"/>
    </location>
</feature>
<evidence type="ECO:0000256" key="4">
    <source>
        <dbReference type="ARBA" id="ARBA00022485"/>
    </source>
</evidence>
<dbReference type="Proteomes" id="UP000824176">
    <property type="component" value="Unassembled WGS sequence"/>
</dbReference>
<evidence type="ECO:0000256" key="11">
    <source>
        <dbReference type="ARBA" id="ARBA00023063"/>
    </source>
</evidence>
<dbReference type="AlphaFoldDB" id="A0A9D2K9Q6"/>
<dbReference type="GO" id="GO:0045333">
    <property type="term" value="P:cellular respiration"/>
    <property type="evidence" value="ECO:0007669"/>
    <property type="project" value="UniProtKB-ARBA"/>
</dbReference>
<keyword evidence="11" id="KW-0534">Nitrate assimilation</keyword>
<keyword evidence="6" id="KW-0479">Metal-binding</keyword>
<evidence type="ECO:0000256" key="3">
    <source>
        <dbReference type="ARBA" id="ARBA00008747"/>
    </source>
</evidence>
<dbReference type="GO" id="GO:0009325">
    <property type="term" value="C:nitrate reductase complex"/>
    <property type="evidence" value="ECO:0007669"/>
    <property type="project" value="TreeGrafter"/>
</dbReference>
<reference evidence="13" key="1">
    <citation type="journal article" date="2021" name="PeerJ">
        <title>Extensive microbial diversity within the chicken gut microbiome revealed by metagenomics and culture.</title>
        <authorList>
            <person name="Gilroy R."/>
            <person name="Ravi A."/>
            <person name="Getino M."/>
            <person name="Pursley I."/>
            <person name="Horton D.L."/>
            <person name="Alikhan N.F."/>
            <person name="Baker D."/>
            <person name="Gharbi K."/>
            <person name="Hall N."/>
            <person name="Watson M."/>
            <person name="Adriaenssens E.M."/>
            <person name="Foster-Nyarko E."/>
            <person name="Jarju S."/>
            <person name="Secka A."/>
            <person name="Antonio M."/>
            <person name="Oren A."/>
            <person name="Chaudhuri R.R."/>
            <person name="La Ragione R."/>
            <person name="Hildebrand F."/>
            <person name="Pallen M.J."/>
        </authorList>
    </citation>
    <scope>NUCLEOTIDE SEQUENCE</scope>
    <source>
        <strain evidence="13">ChiW4-1371</strain>
    </source>
</reference>
<dbReference type="InterPro" id="IPR006963">
    <property type="entry name" value="Mopterin_OxRdtase_4Fe-4S_dom"/>
</dbReference>
<dbReference type="Gene3D" id="3.40.228.10">
    <property type="entry name" value="Dimethylsulfoxide Reductase, domain 2"/>
    <property type="match status" value="1"/>
</dbReference>
<evidence type="ECO:0000259" key="12">
    <source>
        <dbReference type="PROSITE" id="PS51669"/>
    </source>
</evidence>
<evidence type="ECO:0000313" key="13">
    <source>
        <dbReference type="EMBL" id="HIZ88534.1"/>
    </source>
</evidence>
<dbReference type="SUPFAM" id="SSF53706">
    <property type="entry name" value="Formate dehydrogenase/DMSO reductase, domains 1-3"/>
    <property type="match status" value="1"/>
</dbReference>
<evidence type="ECO:0000313" key="14">
    <source>
        <dbReference type="Proteomes" id="UP000824176"/>
    </source>
</evidence>
<evidence type="ECO:0000256" key="6">
    <source>
        <dbReference type="ARBA" id="ARBA00022723"/>
    </source>
</evidence>
<dbReference type="GO" id="GO:0030151">
    <property type="term" value="F:molybdenum ion binding"/>
    <property type="evidence" value="ECO:0007669"/>
    <property type="project" value="TreeGrafter"/>
</dbReference>
<dbReference type="InterPro" id="IPR006657">
    <property type="entry name" value="MoPterin_dinucl-bd_dom"/>
</dbReference>
<dbReference type="InterPro" id="IPR006311">
    <property type="entry name" value="TAT_signal"/>
</dbReference>
<dbReference type="GO" id="GO:0042128">
    <property type="term" value="P:nitrate assimilation"/>
    <property type="evidence" value="ECO:0007669"/>
    <property type="project" value="UniProtKB-KW"/>
</dbReference>
<dbReference type="PIRSF" id="PIRSF000144">
    <property type="entry name" value="CbbBc"/>
    <property type="match status" value="1"/>
</dbReference>
<dbReference type="Pfam" id="PF00384">
    <property type="entry name" value="Molybdopterin"/>
    <property type="match status" value="1"/>
</dbReference>
<dbReference type="Pfam" id="PF04879">
    <property type="entry name" value="Molybdop_Fe4S4"/>
    <property type="match status" value="1"/>
</dbReference>
<evidence type="ECO:0000256" key="5">
    <source>
        <dbReference type="ARBA" id="ARBA00022505"/>
    </source>
</evidence>
<comment type="cofactor">
    <cofactor evidence="1">
        <name>Mo-bis(molybdopterin guanine dinucleotide)</name>
        <dbReference type="ChEBI" id="CHEBI:60539"/>
    </cofactor>
</comment>
<dbReference type="InterPro" id="IPR041957">
    <property type="entry name" value="CT_Nitrate-R-NapA-like"/>
</dbReference>
<dbReference type="InterPro" id="IPR009010">
    <property type="entry name" value="Asp_de-COase-like_dom_sf"/>
</dbReference>
<dbReference type="GO" id="GO:0043546">
    <property type="term" value="F:molybdopterin cofactor binding"/>
    <property type="evidence" value="ECO:0007669"/>
    <property type="project" value="InterPro"/>
</dbReference>
<keyword evidence="8" id="KW-0560">Oxidoreductase</keyword>
<evidence type="ECO:0000256" key="2">
    <source>
        <dbReference type="ARBA" id="ARBA00001966"/>
    </source>
</evidence>
<dbReference type="SMART" id="SM00926">
    <property type="entry name" value="Molybdop_Fe4S4"/>
    <property type="match status" value="1"/>
</dbReference>
<dbReference type="CDD" id="cd02754">
    <property type="entry name" value="MopB_Nitrate-R-NapA-like"/>
    <property type="match status" value="1"/>
</dbReference>
<dbReference type="CDD" id="cd02791">
    <property type="entry name" value="MopB_CT_Nitrate-R-NapA-like"/>
    <property type="match status" value="1"/>
</dbReference>
<dbReference type="Pfam" id="PF01568">
    <property type="entry name" value="Molydop_binding"/>
    <property type="match status" value="1"/>
</dbReference>
<accession>A0A9D2K9Q6</accession>
<dbReference type="PROSITE" id="PS51257">
    <property type="entry name" value="PROKAR_LIPOPROTEIN"/>
    <property type="match status" value="1"/>
</dbReference>
<dbReference type="GO" id="GO:0008940">
    <property type="term" value="F:nitrate reductase activity"/>
    <property type="evidence" value="ECO:0007669"/>
    <property type="project" value="TreeGrafter"/>
</dbReference>
<dbReference type="Gene3D" id="2.40.40.20">
    <property type="match status" value="1"/>
</dbReference>
<dbReference type="Gene3D" id="2.20.25.90">
    <property type="entry name" value="ADC-like domains"/>
    <property type="match status" value="1"/>
</dbReference>
<dbReference type="InterPro" id="IPR006656">
    <property type="entry name" value="Mopterin_OxRdtase"/>
</dbReference>
<evidence type="ECO:0000256" key="10">
    <source>
        <dbReference type="ARBA" id="ARBA00023014"/>
    </source>
</evidence>
<keyword evidence="10" id="KW-0411">Iron-sulfur</keyword>
<reference evidence="13" key="2">
    <citation type="submission" date="2021-04" db="EMBL/GenBank/DDBJ databases">
        <authorList>
            <person name="Gilroy R."/>
        </authorList>
    </citation>
    <scope>NUCLEOTIDE SEQUENCE</scope>
    <source>
        <strain evidence="13">ChiW4-1371</strain>
    </source>
</reference>
<dbReference type="Gene3D" id="3.40.50.740">
    <property type="match status" value="1"/>
</dbReference>
<keyword evidence="9" id="KW-0408">Iron</keyword>
<evidence type="ECO:0000256" key="7">
    <source>
        <dbReference type="ARBA" id="ARBA00022729"/>
    </source>
</evidence>
<sequence>MDISRRKLIKTTLAASAAAAAGISLSCKKKEQVQETAKPAQAEVTGQQVATQEVDKWVRGVCRMCGTGCSLYVGVKNGKMVAIKGNVDSKTNTKGFLCIKGMNIWKVAYHPDRLTTPLIRKNGKLEPASWDEALNLIESKFKEFHKKYGYDSVAYYGSGQCTTEESYTYNKIWKGGFGSNMMDGNPRLCMASAVAGYLSSLGSDEPAGAYEDIEKAKCIFLTGSNTSEAHPILFRRISRYKKDNPDVKIIVCEPRKTQTSKIADLWMPSLPGTDLAIFNGMAREIIKNNWHDKEFIAKHARFTSGDGSTAATFDDYIKFIDKYTPEYVEKVTGCPAASIKQAAEWFAKSGATMSLWCMGLNQRSNGVWANNLIHNLHVITGNFGKPGADSFSLTGQPNACGGVRETGSLSHLLPGCKPVALEPWRKHVESYWKVAEHSINPSKAINPKPGFPAVKLFASLGGENEKDKPVKAIIISTTNPAQTLPNLNKYIPNIRNAFTVVVDIFPTRTAQLASVVLPAAFLYEKGGVYGCSERRSFLTQKAVEAPEGTKPDLWIACQIAKRMGLEKYIAWSNEEDIVKMAEMAWNDYTGCTANTEKTLAGATYKRLKESTTGVQWPCPDENHPGTPKRYVRGIDPIFDNPAKYGYKIPADADMYFYGRPDGKINVFMRDAEPKASEKISKEYPFLMTTGRVIEQWHTGTMTMRIPETAQAHPNSYIEIHVNDAKKLGLSQGDMVKVSSIRGENILPVRIVNMTLEGVCFVPMHDQKGSRMVNFVCSDVVDATSGEPDYKVSAVKIEKVSGPEKVDDRYVVTKAELDNPTFS</sequence>
<evidence type="ECO:0000256" key="8">
    <source>
        <dbReference type="ARBA" id="ARBA00023002"/>
    </source>
</evidence>
<dbReference type="EMBL" id="DXAQ01000018">
    <property type="protein sequence ID" value="HIZ88534.1"/>
    <property type="molecule type" value="Genomic_DNA"/>
</dbReference>
<keyword evidence="5" id="KW-0500">Molybdenum</keyword>
<dbReference type="GO" id="GO:0016020">
    <property type="term" value="C:membrane"/>
    <property type="evidence" value="ECO:0007669"/>
    <property type="project" value="TreeGrafter"/>
</dbReference>
<dbReference type="SUPFAM" id="SSF50692">
    <property type="entry name" value="ADC-like"/>
    <property type="match status" value="1"/>
</dbReference>
<organism evidence="13 14">
    <name type="scientific">Candidatus Mucispirillum faecigallinarum</name>
    <dbReference type="NCBI Taxonomy" id="2838699"/>
    <lineage>
        <taxon>Bacteria</taxon>
        <taxon>Pseudomonadati</taxon>
        <taxon>Deferribacterota</taxon>
        <taxon>Deferribacteres</taxon>
        <taxon>Deferribacterales</taxon>
        <taxon>Mucispirillaceae</taxon>
        <taxon>Mucispirillum</taxon>
    </lineage>
</organism>
<proteinExistence type="inferred from homology"/>
<dbReference type="PROSITE" id="PS51669">
    <property type="entry name" value="4FE4S_MOW_BIS_MGD"/>
    <property type="match status" value="1"/>
</dbReference>
<comment type="cofactor">
    <cofactor evidence="2">
        <name>[4Fe-4S] cluster</name>
        <dbReference type="ChEBI" id="CHEBI:49883"/>
    </cofactor>
</comment>
<dbReference type="GO" id="GO:0051539">
    <property type="term" value="F:4 iron, 4 sulfur cluster binding"/>
    <property type="evidence" value="ECO:0007669"/>
    <property type="project" value="UniProtKB-KW"/>
</dbReference>
<protein>
    <submittedName>
        <fullName evidence="13">Nitrate reductase</fullName>
    </submittedName>
</protein>
<name>A0A9D2K9Q6_9BACT</name>
<dbReference type="PANTHER" id="PTHR43105:SF11">
    <property type="entry name" value="PERIPLASMIC NITRATE REDUCTASE"/>
    <property type="match status" value="1"/>
</dbReference>
<dbReference type="PROSITE" id="PS51318">
    <property type="entry name" value="TAT"/>
    <property type="match status" value="1"/>
</dbReference>
<gene>
    <name evidence="13" type="ORF">H9804_01185</name>
</gene>
<comment type="similarity">
    <text evidence="3">Belongs to the prokaryotic molybdopterin-containing oxidoreductase family. NasA/NapA/NarB subfamily.</text>
</comment>
<evidence type="ECO:0000256" key="9">
    <source>
        <dbReference type="ARBA" id="ARBA00023004"/>
    </source>
</evidence>
<dbReference type="PANTHER" id="PTHR43105">
    <property type="entry name" value="RESPIRATORY NITRATE REDUCTASE"/>
    <property type="match status" value="1"/>
</dbReference>
<keyword evidence="4" id="KW-0004">4Fe-4S</keyword>